<dbReference type="Gene3D" id="3.40.50.150">
    <property type="entry name" value="Vaccinia Virus protein VP39"/>
    <property type="match status" value="1"/>
</dbReference>
<dbReference type="SUPFAM" id="SSF53335">
    <property type="entry name" value="S-adenosyl-L-methionine-dependent methyltransferases"/>
    <property type="match status" value="1"/>
</dbReference>
<dbReference type="CDD" id="cd02440">
    <property type="entry name" value="AdoMet_MTases"/>
    <property type="match status" value="1"/>
</dbReference>
<dbReference type="OrthoDB" id="396512at2"/>
<dbReference type="InterPro" id="IPR029063">
    <property type="entry name" value="SAM-dependent_MTases_sf"/>
</dbReference>
<evidence type="ECO:0000256" key="1">
    <source>
        <dbReference type="ARBA" id="ARBA00006739"/>
    </source>
</evidence>
<gene>
    <name evidence="4" type="ORF">FZC76_13845</name>
</gene>
<dbReference type="Pfam" id="PF00535">
    <property type="entry name" value="Glycos_transf_2"/>
    <property type="match status" value="1"/>
</dbReference>
<name>A0A5D4SW75_9BACI</name>
<proteinExistence type="inferred from homology"/>
<dbReference type="Proteomes" id="UP000322524">
    <property type="component" value="Unassembled WGS sequence"/>
</dbReference>
<dbReference type="InterPro" id="IPR029044">
    <property type="entry name" value="Nucleotide-diphossugar_trans"/>
</dbReference>
<dbReference type="SUPFAM" id="SSF53448">
    <property type="entry name" value="Nucleotide-diphospho-sugar transferases"/>
    <property type="match status" value="1"/>
</dbReference>
<comment type="similarity">
    <text evidence="1">Belongs to the glycosyltransferase 2 family.</text>
</comment>
<dbReference type="PANTHER" id="PTHR22916:SF3">
    <property type="entry name" value="UDP-GLCNAC:BETAGAL BETA-1,3-N-ACETYLGLUCOSAMINYLTRANSFERASE-LIKE PROTEIN 1"/>
    <property type="match status" value="1"/>
</dbReference>
<dbReference type="EMBL" id="VTEV01000005">
    <property type="protein sequence ID" value="TYS67653.1"/>
    <property type="molecule type" value="Genomic_DNA"/>
</dbReference>
<feature type="domain" description="Glycosyltransferase 2-like" evidence="2">
    <location>
        <begin position="302"/>
        <end position="464"/>
    </location>
</feature>
<dbReference type="AlphaFoldDB" id="A0A5D4SW75"/>
<sequence length="632" mass="72509">MHKTQERQALFSSAVRYFTNREYEKAYAVLFEKLTAEDDSNDVNGLLSIFGYASGCESIGEFYEQKIDTETTQSLLLQYPSFIPALARQKDKARWANYKRERNHAERLRFAVTAPLCTGEVLEIGCANGDLSSHIAMHATNVYGIDIDPVAIELARLKCYQYGFTNVQFQLGDGGNLSLPSKQFDTVVLAEVLEHVPEPEKIVKEAVRLCKPKGTVLISVPRGYMIPDHDHINLFTKESLLSFLQKTVNPESYEWMDEVPNQWMLLKLTLPDDGQPFQQHANLRRFFLPPHPLEPMEAKKVSVIVPTFNRCDYLQQALNSITKQTYKNIEIIVVNDGSTDGTEEMLANYPYPLKVISKENGGKAAALNTALPYVTGEYVWIFDDDDLALPAKLELQVRQFERNPDMGLIHTSAIICKMEDQKPTFQGYWHAESTTYEEQVLKKFRGNYYFSPTVIVKKSVLDQVGLFDENLIRAQDYDMWFRISTLTKVAAFPIPTIFYRKHDGIRGTKEKPLKAEDLQNNLLHADQYIIKKAYKMDWDTLFPWHSPDLSHSSKIEIKLERAIYLAQYQLVEECEADLTEAFKFIESDERACISPKGMTVIKHIKETTYHSLEEKGQEIVRNLVAVMEERSK</sequence>
<feature type="domain" description="Methyltransferase" evidence="3">
    <location>
        <begin position="120"/>
        <end position="236"/>
    </location>
</feature>
<dbReference type="Pfam" id="PF13847">
    <property type="entry name" value="Methyltransf_31"/>
    <property type="match status" value="1"/>
</dbReference>
<reference evidence="4 5" key="1">
    <citation type="submission" date="2019-08" db="EMBL/GenBank/DDBJ databases">
        <title>Bacillus genomes from the desert of Cuatro Cienegas, Coahuila.</title>
        <authorList>
            <person name="Olmedo-Alvarez G."/>
        </authorList>
    </citation>
    <scope>NUCLEOTIDE SEQUENCE [LARGE SCALE GENOMIC DNA]</scope>
    <source>
        <strain evidence="4 5">CH28_1T</strain>
    </source>
</reference>
<dbReference type="PANTHER" id="PTHR22916">
    <property type="entry name" value="GLYCOSYLTRANSFERASE"/>
    <property type="match status" value="1"/>
</dbReference>
<dbReference type="InterPro" id="IPR001173">
    <property type="entry name" value="Glyco_trans_2-like"/>
</dbReference>
<comment type="caution">
    <text evidence="4">The sequence shown here is derived from an EMBL/GenBank/DDBJ whole genome shotgun (WGS) entry which is preliminary data.</text>
</comment>
<dbReference type="InterPro" id="IPR025714">
    <property type="entry name" value="Methyltranfer_dom"/>
</dbReference>
<protein>
    <submittedName>
        <fullName evidence="4">Glycosyltransferase</fullName>
    </submittedName>
</protein>
<evidence type="ECO:0000259" key="2">
    <source>
        <dbReference type="Pfam" id="PF00535"/>
    </source>
</evidence>
<dbReference type="GO" id="GO:0016758">
    <property type="term" value="F:hexosyltransferase activity"/>
    <property type="evidence" value="ECO:0007669"/>
    <property type="project" value="UniProtKB-ARBA"/>
</dbReference>
<dbReference type="CDD" id="cd00761">
    <property type="entry name" value="Glyco_tranf_GTA_type"/>
    <property type="match status" value="1"/>
</dbReference>
<evidence type="ECO:0000313" key="4">
    <source>
        <dbReference type="EMBL" id="TYS67653.1"/>
    </source>
</evidence>
<organism evidence="4 5">
    <name type="scientific">Sutcliffiella horikoshii</name>
    <dbReference type="NCBI Taxonomy" id="79883"/>
    <lineage>
        <taxon>Bacteria</taxon>
        <taxon>Bacillati</taxon>
        <taxon>Bacillota</taxon>
        <taxon>Bacilli</taxon>
        <taxon>Bacillales</taxon>
        <taxon>Bacillaceae</taxon>
        <taxon>Sutcliffiella</taxon>
    </lineage>
</organism>
<accession>A0A5D4SW75</accession>
<evidence type="ECO:0000313" key="5">
    <source>
        <dbReference type="Proteomes" id="UP000322524"/>
    </source>
</evidence>
<dbReference type="RefSeq" id="WP_148988763.1">
    <property type="nucleotide sequence ID" value="NZ_VTEV01000005.1"/>
</dbReference>
<dbReference type="Gene3D" id="3.90.550.10">
    <property type="entry name" value="Spore Coat Polysaccharide Biosynthesis Protein SpsA, Chain A"/>
    <property type="match status" value="1"/>
</dbReference>
<evidence type="ECO:0000259" key="3">
    <source>
        <dbReference type="Pfam" id="PF13847"/>
    </source>
</evidence>
<keyword evidence="4" id="KW-0808">Transferase</keyword>